<dbReference type="Pfam" id="PF12796">
    <property type="entry name" value="Ank_2"/>
    <property type="match status" value="2"/>
</dbReference>
<feature type="compositionally biased region" description="Basic and acidic residues" evidence="2">
    <location>
        <begin position="343"/>
        <end position="357"/>
    </location>
</feature>
<feature type="region of interest" description="Disordered" evidence="2">
    <location>
        <begin position="1275"/>
        <end position="1303"/>
    </location>
</feature>
<feature type="compositionally biased region" description="Basic and acidic residues" evidence="2">
    <location>
        <begin position="1437"/>
        <end position="1450"/>
    </location>
</feature>
<feature type="region of interest" description="Disordered" evidence="2">
    <location>
        <begin position="770"/>
        <end position="803"/>
    </location>
</feature>
<reference evidence="3" key="1">
    <citation type="submission" date="2025-08" db="UniProtKB">
        <authorList>
            <consortium name="Ensembl"/>
        </authorList>
    </citation>
    <scope>IDENTIFICATION</scope>
</reference>
<dbReference type="Proteomes" id="UP000694415">
    <property type="component" value="Unplaced"/>
</dbReference>
<feature type="region of interest" description="Disordered" evidence="2">
    <location>
        <begin position="1437"/>
        <end position="1456"/>
    </location>
</feature>
<feature type="compositionally biased region" description="Basic and acidic residues" evidence="2">
    <location>
        <begin position="877"/>
        <end position="893"/>
    </location>
</feature>
<dbReference type="SUPFAM" id="SSF48403">
    <property type="entry name" value="Ankyrin repeat"/>
    <property type="match status" value="1"/>
</dbReference>
<dbReference type="InterPro" id="IPR050657">
    <property type="entry name" value="Ankyrin_repeat_domain"/>
</dbReference>
<feature type="compositionally biased region" description="Basic residues" evidence="2">
    <location>
        <begin position="965"/>
        <end position="978"/>
    </location>
</feature>
<feature type="compositionally biased region" description="Basic and acidic residues" evidence="2">
    <location>
        <begin position="788"/>
        <end position="798"/>
    </location>
</feature>
<feature type="compositionally biased region" description="Basic and acidic residues" evidence="2">
    <location>
        <begin position="979"/>
        <end position="1001"/>
    </location>
</feature>
<dbReference type="Pfam" id="PF00023">
    <property type="entry name" value="Ank"/>
    <property type="match status" value="1"/>
</dbReference>
<feature type="compositionally biased region" description="Basic and acidic residues" evidence="2">
    <location>
        <begin position="295"/>
        <end position="314"/>
    </location>
</feature>
<organism evidence="3 4">
    <name type="scientific">Mus spicilegus</name>
    <name type="common">Mound-building mouse</name>
    <dbReference type="NCBI Taxonomy" id="10103"/>
    <lineage>
        <taxon>Eukaryota</taxon>
        <taxon>Metazoa</taxon>
        <taxon>Chordata</taxon>
        <taxon>Craniata</taxon>
        <taxon>Vertebrata</taxon>
        <taxon>Euteleostomi</taxon>
        <taxon>Mammalia</taxon>
        <taxon>Eutheria</taxon>
        <taxon>Euarchontoglires</taxon>
        <taxon>Glires</taxon>
        <taxon>Rodentia</taxon>
        <taxon>Myomorpha</taxon>
        <taxon>Muroidea</taxon>
        <taxon>Muridae</taxon>
        <taxon>Murinae</taxon>
        <taxon>Mus</taxon>
        <taxon>Mus</taxon>
    </lineage>
</organism>
<sequence length="1756" mass="197658">MQMLFHKKQRTPLGFCDGLHNTFVGFGSKDERGCRPPKYHASYAPYYPIHKAASTGDIATVKSFIERGVFAMEQTDCKYRTALHFACVYGHPEVVTLLVDSSCEISPKDIKDATPLIKASQCRQTECLDILLKHGADPNIMDCSENTALHYAVYNGDIKTATKLLEYKANIEAINENKITPLLLALKQNKEKMAEFLINNGANEKTCDFLGRSSLMYAVRCGSELIIKLLLQRDIDTFKQDVFGWTAKRYAVESKSKVRKLLIDYDEEELRQRCTETIRRDACIMPILLTREVKDSPQSEALEKTEARPSKSETTEEDTCIMPILPTTEVRDSPQSDEEDDIVEKAEARPSKSENTKTDACSMPTTTEVEDFHQDVAAEEAEANPSQSEPGLGVSPEEKAKTSDHNENNWSLDSGNSGDEEENSKDISKGRVLDLSVEEVIEVSSEEEQKGGDEEEDEDNDGDDEDGDDGNDEGGDDEDGGDEDGDDGDGGDDEGVAGQAQLVVEETKQSVGRSNQEDPSNKLSLFQEDEDLTEHSKGAATEQPLGKDEEPKSQRDEESDETTEEEETKPPLGQDKTSIPQADEDSTEDSEEEARKQPVEKCNQENYCQKTNNDKNFAQIFEDSSMDSEEETPEQPVGKRNRRSPYKTSILQKLEESRDNSERVFECLSKKGIDHLHVAADQSGDKHIKESPKKYPLFKPIIEMSDSDPKTALGMADVQTLTSANSDSEVTSTKNEKSHSDSTTNSTLSIFEYIPRKEENSYLAVSSHLQGQNTATGQMKEPVADVTSRGEKESDNGRECTQASSISKTYGLKKILGYLQRIPDQQTQTMATRGRTAEVKETTSLEEQSQSESSMSDHSWTFSAPLPQRVDVSPLTRSRDQTGENMAREELKGNKVTPIENLRRHESHESVESLSSRSVSEHPPLEQDVGHLPETAGPGRENTGNGEMKVFSDFSKESPPQPKLSFKRKSSFLKRAVAKRQERPWESEPDKELTLTEEQRNHAISGRSESLQKEDVQHLTGAGDQRRESQTRYTIGVLCKEVTITKRHRRHKSQKSFQPLVTPEPYPLNEDIVCCTGIPGQERENVVNTELKVSRTEVKFTEEHKTENSVESTESMLMPECLLQKIDMSHLPGPANQRRKTITSGEMKGSPKEHPPQFKESTIQRGSAFEYTAVVGMHASTSESEELGNEERAVEELKRHGSHQSLQSWTTSETFSLDDVVHLAKTMDERPGTTTNTEVKDLCKEATLKEDQRRHDVHVHTLQKSVSHLAVTTDHRIGSKATTERKAKPHRGVMTPTKEQRRQESVEKLGTLATSECLPQRNNVDHLAASEHQRKENMTNDEKEATKKEMASTEEPRRNSGKEKVTPLIVSALPSTREHLGHLATTVHQRRENNTSLEMNGPCNEEISTENDQNCDSHESVRSLSISEALAQEDVVHLPKTADQRGEHVASGRMKGKPSLYVTCRDQNGENGSKNNQPLLKHKRKTRLSNKMDTVEKPSYGNTTAAGGSDGDNAAAIFDTAVRNGFIQQMHCGKASNHQYPVTQKKHVRLTKKTSSEKNKALKYADAMDDHQLSESLSEDYDLPDYDNILMIVDQLQMNYKDSGKPLEIQDAVHSYKMIVERNQNHSELLIEKSKNKRNQGHRVMKKSGETEKAKLQLRCRREEQQLDLLDVGSPEKQDMQQRNPDGWYEEMKKELTEKDPQHGREKQQLELRLRAQDMELQHLRNDINKVNLLVKKKKSYFYICLNTVTYNRYSV</sequence>
<keyword evidence="1" id="KW-0040">ANK repeat</keyword>
<feature type="region of interest" description="Disordered" evidence="2">
    <location>
        <begin position="723"/>
        <end position="744"/>
    </location>
</feature>
<dbReference type="Ensembl" id="ENSMSIT00000019050.1">
    <property type="protein sequence ID" value="ENSMSIP00000014988.1"/>
    <property type="gene ID" value="ENSMSIG00000012847.1"/>
</dbReference>
<feature type="repeat" description="ANK" evidence="1">
    <location>
        <begin position="78"/>
        <end position="110"/>
    </location>
</feature>
<feature type="compositionally biased region" description="Acidic residues" evidence="2">
    <location>
        <begin position="436"/>
        <end position="446"/>
    </location>
</feature>
<evidence type="ECO:0000256" key="2">
    <source>
        <dbReference type="SAM" id="MobiDB-lite"/>
    </source>
</evidence>
<keyword evidence="4" id="KW-1185">Reference proteome</keyword>
<dbReference type="PANTHER" id="PTHR24147:SF74">
    <property type="entry name" value="RIKEN CDNA 4932414N04 GENE"/>
    <property type="match status" value="1"/>
</dbReference>
<feature type="region of interest" description="Disordered" evidence="2">
    <location>
        <begin position="1465"/>
        <end position="1489"/>
    </location>
</feature>
<dbReference type="PROSITE" id="PS50297">
    <property type="entry name" value="ANK_REP_REGION"/>
    <property type="match status" value="4"/>
</dbReference>
<protein>
    <submittedName>
        <fullName evidence="3">Uncharacterized protein</fullName>
    </submittedName>
</protein>
<feature type="compositionally biased region" description="Low complexity" evidence="2">
    <location>
        <begin position="845"/>
        <end position="856"/>
    </location>
</feature>
<feature type="compositionally biased region" description="Basic and acidic residues" evidence="2">
    <location>
        <begin position="593"/>
        <end position="603"/>
    </location>
</feature>
<feature type="compositionally biased region" description="Acidic residues" evidence="2">
    <location>
        <begin position="453"/>
        <end position="495"/>
    </location>
</feature>
<feature type="compositionally biased region" description="Acidic residues" evidence="2">
    <location>
        <begin position="582"/>
        <end position="592"/>
    </location>
</feature>
<name>A0A8C6MVC6_MUSSI</name>
<feature type="region of interest" description="Disordered" evidence="2">
    <location>
        <begin position="1329"/>
        <end position="1365"/>
    </location>
</feature>
<dbReference type="PANTHER" id="PTHR24147">
    <property type="entry name" value="ANKYRIN REPEAT DOMAIN 36-RELATED"/>
    <property type="match status" value="1"/>
</dbReference>
<feature type="compositionally biased region" description="Polar residues" evidence="2">
    <location>
        <begin position="604"/>
        <end position="616"/>
    </location>
</feature>
<feature type="compositionally biased region" description="Basic and acidic residues" evidence="2">
    <location>
        <begin position="1275"/>
        <end position="1286"/>
    </location>
</feature>
<feature type="repeat" description="ANK" evidence="1">
    <location>
        <begin position="144"/>
        <end position="176"/>
    </location>
</feature>
<dbReference type="InterPro" id="IPR002110">
    <property type="entry name" value="Ankyrin_rpt"/>
</dbReference>
<feature type="region of interest" description="Disordered" evidence="2">
    <location>
        <begin position="826"/>
        <end position="1028"/>
    </location>
</feature>
<dbReference type="Gene3D" id="1.25.40.20">
    <property type="entry name" value="Ankyrin repeat-containing domain"/>
    <property type="match status" value="2"/>
</dbReference>
<dbReference type="SMART" id="SM00248">
    <property type="entry name" value="ANK"/>
    <property type="match status" value="6"/>
</dbReference>
<evidence type="ECO:0000313" key="4">
    <source>
        <dbReference type="Proteomes" id="UP000694415"/>
    </source>
</evidence>
<feature type="compositionally biased region" description="Basic and acidic residues" evidence="2">
    <location>
        <begin position="919"/>
        <end position="931"/>
    </location>
</feature>
<feature type="compositionally biased region" description="Basic and acidic residues" evidence="2">
    <location>
        <begin position="901"/>
        <end position="911"/>
    </location>
</feature>
<feature type="compositionally biased region" description="Basic and acidic residues" evidence="2">
    <location>
        <begin position="396"/>
        <end position="407"/>
    </location>
</feature>
<feature type="region of interest" description="Disordered" evidence="2">
    <location>
        <begin position="295"/>
        <end position="661"/>
    </location>
</feature>
<proteinExistence type="predicted"/>
<feature type="compositionally biased region" description="Polar residues" evidence="2">
    <location>
        <begin position="1465"/>
        <end position="1478"/>
    </location>
</feature>
<feature type="compositionally biased region" description="Acidic residues" evidence="2">
    <location>
        <begin position="557"/>
        <end position="567"/>
    </location>
</feature>
<feature type="region of interest" description="Disordered" evidence="2">
    <location>
        <begin position="1130"/>
        <end position="1159"/>
    </location>
</feature>
<feature type="compositionally biased region" description="Acidic residues" evidence="2">
    <location>
        <begin position="624"/>
        <end position="633"/>
    </location>
</feature>
<accession>A0A8C6MVC6</accession>
<dbReference type="GeneTree" id="ENSGT00940000153661"/>
<evidence type="ECO:0000313" key="3">
    <source>
        <dbReference type="Ensembl" id="ENSMSIP00000014988.1"/>
    </source>
</evidence>
<dbReference type="PROSITE" id="PS50088">
    <property type="entry name" value="ANK_REPEAT"/>
    <property type="match status" value="4"/>
</dbReference>
<evidence type="ECO:0000256" key="1">
    <source>
        <dbReference type="PROSITE-ProRule" id="PRU00023"/>
    </source>
</evidence>
<feature type="compositionally biased region" description="Basic and acidic residues" evidence="2">
    <location>
        <begin position="545"/>
        <end position="556"/>
    </location>
</feature>
<dbReference type="InterPro" id="IPR036770">
    <property type="entry name" value="Ankyrin_rpt-contain_sf"/>
</dbReference>
<feature type="compositionally biased region" description="Polar residues" evidence="2">
    <location>
        <begin position="723"/>
        <end position="733"/>
    </location>
</feature>
<feature type="compositionally biased region" description="Polar residues" evidence="2">
    <location>
        <begin position="408"/>
        <end position="417"/>
    </location>
</feature>
<feature type="repeat" description="ANK" evidence="1">
    <location>
        <begin position="111"/>
        <end position="143"/>
    </location>
</feature>
<feature type="repeat" description="ANK" evidence="1">
    <location>
        <begin position="177"/>
        <end position="209"/>
    </location>
</feature>
<reference evidence="3" key="2">
    <citation type="submission" date="2025-09" db="UniProtKB">
        <authorList>
            <consortium name="Ensembl"/>
        </authorList>
    </citation>
    <scope>IDENTIFICATION</scope>
</reference>